<gene>
    <name evidence="10" type="ORF">Psuf_086440</name>
</gene>
<feature type="transmembrane region" description="Helical" evidence="7">
    <location>
        <begin position="36"/>
        <end position="59"/>
    </location>
</feature>
<accession>A0A6F8YZT0</accession>
<evidence type="ECO:0000313" key="10">
    <source>
        <dbReference type="EMBL" id="BCB91331.1"/>
    </source>
</evidence>
<dbReference type="GO" id="GO:0055085">
    <property type="term" value="P:transmembrane transport"/>
    <property type="evidence" value="ECO:0007669"/>
    <property type="project" value="InterPro"/>
</dbReference>
<keyword evidence="11" id="KW-1185">Reference proteome</keyword>
<feature type="transmembrane region" description="Helical" evidence="7">
    <location>
        <begin position="178"/>
        <end position="203"/>
    </location>
</feature>
<dbReference type="GO" id="GO:0005886">
    <property type="term" value="C:plasma membrane"/>
    <property type="evidence" value="ECO:0007669"/>
    <property type="project" value="UniProtKB-SubCell"/>
</dbReference>
<evidence type="ECO:0000313" key="11">
    <source>
        <dbReference type="Proteomes" id="UP000503011"/>
    </source>
</evidence>
<evidence type="ECO:0000256" key="2">
    <source>
        <dbReference type="ARBA" id="ARBA00022448"/>
    </source>
</evidence>
<evidence type="ECO:0000256" key="1">
    <source>
        <dbReference type="ARBA" id="ARBA00004651"/>
    </source>
</evidence>
<evidence type="ECO:0000256" key="5">
    <source>
        <dbReference type="ARBA" id="ARBA00022989"/>
    </source>
</evidence>
<keyword evidence="4 7" id="KW-0812">Transmembrane</keyword>
<dbReference type="Proteomes" id="UP000503011">
    <property type="component" value="Chromosome"/>
</dbReference>
<feature type="transmembrane region" description="Helical" evidence="7">
    <location>
        <begin position="130"/>
        <end position="151"/>
    </location>
</feature>
<dbReference type="CDD" id="cd06261">
    <property type="entry name" value="TM_PBP2"/>
    <property type="match status" value="1"/>
</dbReference>
<feature type="transmembrane region" description="Helical" evidence="7">
    <location>
        <begin position="243"/>
        <end position="264"/>
    </location>
</feature>
<name>A0A6F8YZT0_9ACTN</name>
<comment type="subcellular location">
    <subcellularLocation>
        <location evidence="1 7">Cell membrane</location>
        <topology evidence="1 7">Multi-pass membrane protein</topology>
    </subcellularLocation>
</comment>
<dbReference type="EMBL" id="AP022871">
    <property type="protein sequence ID" value="BCB91331.1"/>
    <property type="molecule type" value="Genomic_DNA"/>
</dbReference>
<dbReference type="Gene3D" id="1.10.3720.10">
    <property type="entry name" value="MetI-like"/>
    <property type="match status" value="1"/>
</dbReference>
<feature type="transmembrane region" description="Helical" evidence="7">
    <location>
        <begin position="284"/>
        <end position="306"/>
    </location>
</feature>
<dbReference type="InterPro" id="IPR035906">
    <property type="entry name" value="MetI-like_sf"/>
</dbReference>
<dbReference type="PROSITE" id="PS50928">
    <property type="entry name" value="ABC_TM1"/>
    <property type="match status" value="1"/>
</dbReference>
<evidence type="ECO:0000256" key="6">
    <source>
        <dbReference type="ARBA" id="ARBA00023136"/>
    </source>
</evidence>
<keyword evidence="5 7" id="KW-1133">Transmembrane helix</keyword>
<evidence type="ECO:0000259" key="9">
    <source>
        <dbReference type="PROSITE" id="PS50928"/>
    </source>
</evidence>
<organism evidence="10 11">
    <name type="scientific">Phytohabitans suffuscus</name>
    <dbReference type="NCBI Taxonomy" id="624315"/>
    <lineage>
        <taxon>Bacteria</taxon>
        <taxon>Bacillati</taxon>
        <taxon>Actinomycetota</taxon>
        <taxon>Actinomycetes</taxon>
        <taxon>Micromonosporales</taxon>
        <taxon>Micromonosporaceae</taxon>
    </lineage>
</organism>
<reference evidence="10 11" key="2">
    <citation type="submission" date="2020-03" db="EMBL/GenBank/DDBJ databases">
        <authorList>
            <person name="Ichikawa N."/>
            <person name="Kimura A."/>
            <person name="Kitahashi Y."/>
            <person name="Uohara A."/>
        </authorList>
    </citation>
    <scope>NUCLEOTIDE SEQUENCE [LARGE SCALE GENOMIC DNA]</scope>
    <source>
        <strain evidence="10 11">NBRC 105367</strain>
    </source>
</reference>
<dbReference type="AlphaFoldDB" id="A0A6F8YZT0"/>
<keyword evidence="3" id="KW-1003">Cell membrane</keyword>
<dbReference type="PANTHER" id="PTHR43005:SF1">
    <property type="entry name" value="SPERMIDINE_PUTRESCINE TRANSPORT SYSTEM PERMEASE PROTEIN"/>
    <property type="match status" value="1"/>
</dbReference>
<feature type="domain" description="ABC transmembrane type-1" evidence="9">
    <location>
        <begin position="93"/>
        <end position="305"/>
    </location>
</feature>
<keyword evidence="2 7" id="KW-0813">Transport</keyword>
<evidence type="ECO:0000256" key="7">
    <source>
        <dbReference type="RuleBase" id="RU363032"/>
    </source>
</evidence>
<sequence length="316" mass="34021">MSVRTIAGRLRRPKARPAPPGRAETGLIGYNRAVPYMFSGPAVILVGLILGFPVLYSIYQSLFHAETLADPVRFVGLANYTAVAAEKEFWAALGRSGIFIGGCIVLGQVLAVAFAFVLNRLTKRLRILRAITILPYIVSSVAAAVMFRLFFNTEFGLPNRALALLGIDGMQWLIDPTLAMIVVIVTQVWTDLPLSILVVLAGLQTIDQAHLDAALVDGASGWTRARHITLPLIAPQLALSTVWLSYSCLTSFGVILALTGGGPGTSTQTLPLQMYSMAFQGLDLNRALAIANIILVLNGLLTLVYLQLAKRFGSTD</sequence>
<feature type="transmembrane region" description="Helical" evidence="7">
    <location>
        <begin position="98"/>
        <end position="118"/>
    </location>
</feature>
<dbReference type="PANTHER" id="PTHR43005">
    <property type="entry name" value="BLR7065 PROTEIN"/>
    <property type="match status" value="1"/>
</dbReference>
<dbReference type="Pfam" id="PF00528">
    <property type="entry name" value="BPD_transp_1"/>
    <property type="match status" value="1"/>
</dbReference>
<feature type="region of interest" description="Disordered" evidence="8">
    <location>
        <begin position="1"/>
        <end position="21"/>
    </location>
</feature>
<reference evidence="10 11" key="1">
    <citation type="submission" date="2020-03" db="EMBL/GenBank/DDBJ databases">
        <title>Whole genome shotgun sequence of Phytohabitans suffuscus NBRC 105367.</title>
        <authorList>
            <person name="Komaki H."/>
            <person name="Tamura T."/>
        </authorList>
    </citation>
    <scope>NUCLEOTIDE SEQUENCE [LARGE SCALE GENOMIC DNA]</scope>
    <source>
        <strain evidence="10 11">NBRC 105367</strain>
    </source>
</reference>
<dbReference type="InterPro" id="IPR000515">
    <property type="entry name" value="MetI-like"/>
</dbReference>
<keyword evidence="6 7" id="KW-0472">Membrane</keyword>
<proteinExistence type="inferred from homology"/>
<dbReference type="RefSeq" id="WP_173164282.1">
    <property type="nucleotide sequence ID" value="NZ_AP022871.1"/>
</dbReference>
<evidence type="ECO:0000256" key="8">
    <source>
        <dbReference type="SAM" id="MobiDB-lite"/>
    </source>
</evidence>
<evidence type="ECO:0000256" key="3">
    <source>
        <dbReference type="ARBA" id="ARBA00022475"/>
    </source>
</evidence>
<dbReference type="SUPFAM" id="SSF161098">
    <property type="entry name" value="MetI-like"/>
    <property type="match status" value="1"/>
</dbReference>
<evidence type="ECO:0000256" key="4">
    <source>
        <dbReference type="ARBA" id="ARBA00022692"/>
    </source>
</evidence>
<comment type="similarity">
    <text evidence="7">Belongs to the binding-protein-dependent transport system permease family.</text>
</comment>
<dbReference type="KEGG" id="psuu:Psuf_086440"/>
<protein>
    <submittedName>
        <fullName evidence="10">Sugar ABC transporter permease</fullName>
    </submittedName>
</protein>